<keyword evidence="3" id="KW-1185">Reference proteome</keyword>
<sequence length="150" mass="16290">MRSSMCRTAGSVSSHHDVGVQNCRGETQRSHPCYRSAQHSPAQPVYSGPVTQRSRPTAMGHLAKNLVSSRSFPGRRRVVFKPHPQLPAHPIMTLKKLVAPQPGSSYTDENYVIILVSPPTYIIVPCFLLLSPSPLPILVPIRGGAQFAGA</sequence>
<organism evidence="2 3">
    <name type="scientific">Aspergillus lucknowensis</name>
    <dbReference type="NCBI Taxonomy" id="176173"/>
    <lineage>
        <taxon>Eukaryota</taxon>
        <taxon>Fungi</taxon>
        <taxon>Dikarya</taxon>
        <taxon>Ascomycota</taxon>
        <taxon>Pezizomycotina</taxon>
        <taxon>Eurotiomycetes</taxon>
        <taxon>Eurotiomycetidae</taxon>
        <taxon>Eurotiales</taxon>
        <taxon>Aspergillaceae</taxon>
        <taxon>Aspergillus</taxon>
        <taxon>Aspergillus subgen. Nidulantes</taxon>
    </lineage>
</organism>
<evidence type="ECO:0000256" key="1">
    <source>
        <dbReference type="SAM" id="MobiDB-lite"/>
    </source>
</evidence>
<name>A0ABR4LJ58_9EURO</name>
<comment type="caution">
    <text evidence="2">The sequence shown here is derived from an EMBL/GenBank/DDBJ whole genome shotgun (WGS) entry which is preliminary data.</text>
</comment>
<evidence type="ECO:0000313" key="3">
    <source>
        <dbReference type="Proteomes" id="UP001610432"/>
    </source>
</evidence>
<dbReference type="EMBL" id="JBFXLQ010000039">
    <property type="protein sequence ID" value="KAL2864576.1"/>
    <property type="molecule type" value="Genomic_DNA"/>
</dbReference>
<reference evidence="2 3" key="1">
    <citation type="submission" date="2024-07" db="EMBL/GenBank/DDBJ databases">
        <title>Section-level genome sequencing and comparative genomics of Aspergillus sections Usti and Cavernicolus.</title>
        <authorList>
            <consortium name="Lawrence Berkeley National Laboratory"/>
            <person name="Nybo J.L."/>
            <person name="Vesth T.C."/>
            <person name="Theobald S."/>
            <person name="Frisvad J.C."/>
            <person name="Larsen T.O."/>
            <person name="Kjaerboelling I."/>
            <person name="Rothschild-Mancinelli K."/>
            <person name="Lyhne E.K."/>
            <person name="Kogle M.E."/>
            <person name="Barry K."/>
            <person name="Clum A."/>
            <person name="Na H."/>
            <person name="Ledsgaard L."/>
            <person name="Lin J."/>
            <person name="Lipzen A."/>
            <person name="Kuo A."/>
            <person name="Riley R."/>
            <person name="Mondo S."/>
            <person name="Labutti K."/>
            <person name="Haridas S."/>
            <person name="Pangalinan J."/>
            <person name="Salamov A.A."/>
            <person name="Simmons B.A."/>
            <person name="Magnuson J.K."/>
            <person name="Chen J."/>
            <person name="Drula E."/>
            <person name="Henrissat B."/>
            <person name="Wiebenga A."/>
            <person name="Lubbers R.J."/>
            <person name="Gomes A.C."/>
            <person name="Macurrencykelacurrency M.R."/>
            <person name="Stajich J."/>
            <person name="Grigoriev I.V."/>
            <person name="Mortensen U.H."/>
            <person name="De Vries R.P."/>
            <person name="Baker S.E."/>
            <person name="Andersen M.R."/>
        </authorList>
    </citation>
    <scope>NUCLEOTIDE SEQUENCE [LARGE SCALE GENOMIC DNA]</scope>
    <source>
        <strain evidence="2 3">CBS 449.75</strain>
    </source>
</reference>
<gene>
    <name evidence="2" type="ORF">BJX67DRAFT_360890</name>
</gene>
<proteinExistence type="predicted"/>
<feature type="region of interest" description="Disordered" evidence="1">
    <location>
        <begin position="31"/>
        <end position="54"/>
    </location>
</feature>
<dbReference type="Proteomes" id="UP001610432">
    <property type="component" value="Unassembled WGS sequence"/>
</dbReference>
<dbReference type="GeneID" id="98144887"/>
<dbReference type="RefSeq" id="XP_070883555.1">
    <property type="nucleotide sequence ID" value="XM_071029815.1"/>
</dbReference>
<evidence type="ECO:0000313" key="2">
    <source>
        <dbReference type="EMBL" id="KAL2864576.1"/>
    </source>
</evidence>
<accession>A0ABR4LJ58</accession>
<protein>
    <submittedName>
        <fullName evidence="2">Uncharacterized protein</fullName>
    </submittedName>
</protein>